<evidence type="ECO:0000313" key="10">
    <source>
        <dbReference type="Proteomes" id="UP000002748"/>
    </source>
</evidence>
<dbReference type="Proteomes" id="UP000002748">
    <property type="component" value="Unassembled WGS sequence"/>
</dbReference>
<dbReference type="SUPFAM" id="SSF56112">
    <property type="entry name" value="Protein kinase-like (PK-like)"/>
    <property type="match status" value="1"/>
</dbReference>
<feature type="compositionally biased region" description="Low complexity" evidence="7">
    <location>
        <begin position="72"/>
        <end position="86"/>
    </location>
</feature>
<evidence type="ECO:0000256" key="3">
    <source>
        <dbReference type="ARBA" id="ARBA00022741"/>
    </source>
</evidence>
<dbReference type="InterPro" id="IPR011009">
    <property type="entry name" value="Kinase-like_dom_sf"/>
</dbReference>
<keyword evidence="4" id="KW-0418">Kinase</keyword>
<dbReference type="GO" id="GO:0005634">
    <property type="term" value="C:nucleus"/>
    <property type="evidence" value="ECO:0007669"/>
    <property type="project" value="TreeGrafter"/>
</dbReference>
<dbReference type="KEGG" id="tasa:A1Q1_04477"/>
<dbReference type="GO" id="GO:0000776">
    <property type="term" value="C:kinetochore"/>
    <property type="evidence" value="ECO:0007669"/>
    <property type="project" value="TreeGrafter"/>
</dbReference>
<evidence type="ECO:0000256" key="4">
    <source>
        <dbReference type="ARBA" id="ARBA00022777"/>
    </source>
</evidence>
<feature type="binding site" evidence="6">
    <location>
        <position position="414"/>
    </location>
    <ligand>
        <name>ATP</name>
        <dbReference type="ChEBI" id="CHEBI:30616"/>
    </ligand>
</feature>
<dbReference type="VEuPathDB" id="FungiDB:A1Q1_04477"/>
<name>J6EQM9_TRIAS</name>
<keyword evidence="2" id="KW-0808">Transferase</keyword>
<dbReference type="GO" id="GO:0098813">
    <property type="term" value="P:nuclear chromosome segregation"/>
    <property type="evidence" value="ECO:0007669"/>
    <property type="project" value="UniProtKB-ARBA"/>
</dbReference>
<evidence type="ECO:0000256" key="2">
    <source>
        <dbReference type="ARBA" id="ARBA00022679"/>
    </source>
</evidence>
<dbReference type="InterPro" id="IPR017441">
    <property type="entry name" value="Protein_kinase_ATP_BS"/>
</dbReference>
<dbReference type="PANTHER" id="PTHR22974:SF21">
    <property type="entry name" value="DUAL SPECIFICITY PROTEIN KINASE TTK"/>
    <property type="match status" value="1"/>
</dbReference>
<dbReference type="GO" id="GO:0004674">
    <property type="term" value="F:protein serine/threonine kinase activity"/>
    <property type="evidence" value="ECO:0007669"/>
    <property type="project" value="UniProtKB-KW"/>
</dbReference>
<feature type="region of interest" description="Disordered" evidence="7">
    <location>
        <begin position="1"/>
        <end position="21"/>
    </location>
</feature>
<dbReference type="GO" id="GO:0034501">
    <property type="term" value="P:protein localization to kinetochore"/>
    <property type="evidence" value="ECO:0007669"/>
    <property type="project" value="TreeGrafter"/>
</dbReference>
<dbReference type="GeneID" id="25987990"/>
<sequence length="730" mass="80717">MRRNDQDMMGSPTTPPKIKNHQSIEVQWDEEENSVEIPDFHFDWGLRRNQQKEKPHEVFTTPPINDRALLLQQSANSSLESSVGSSRGFPRSEISARSAANSLPTPPDELRTALGRRTVLEEEETSLGLRSRGSRVVSEPLLAGSASGHPGRIKPAINYTTPGLAQRTMGASLASESRLSRFGGPARRVVSAPDEDEQEEEGPVPNAPMSPMSDEHPLPCAHAPASDRQQSALAHPHTVDHDPATISAPPPLAPPSPPLSKSTRASPPPLTDTGRDNWLSSHPKAADTAKRKVDDPEPWPHPQLPSVANRPAPEVRPLRASRPAPAVSSVHIQEHVPAPPPQNHSPQLAQQSWGHSHQEQAAKTQPPAPPQAVPKRSFLVNGAPYERLGLLGKGGSSKVYSVLCPTKRIIYALKRVALDRADPETYQSYTNEIELLRRLRGHDRIIQLIDHQITFSQNNRPKMLMMVMECGEIDFAALLEEQRGKPLNMNFVGMYWEQMLEAVQAVHAENVVHTDLKPANFVLVKGRLKIIDFGIAKAIANDTVNIQRDQQIGTVNYMSPEAIQRMNNQKVLKLSYPSDVWSLGCILYQMIYGTPPFHYVPGGPLAKMNAIADRSHRIEYPSTSSPRASSAQSPPHSPVTVPPSAIAAMRSCLEYDKERRMTIPQLLRDEFLSPIRREMPPEATSITKEQMLVLVNYVLSSRTKQPPEPSHEIANGLFTQLEEQNALSQS</sequence>
<dbReference type="FunFam" id="1.10.510.10:FF:000224">
    <property type="entry name" value="serine/threonine-protein kinase mph1 isoform X1"/>
    <property type="match status" value="1"/>
</dbReference>
<feature type="domain" description="Protein kinase" evidence="8">
    <location>
        <begin position="385"/>
        <end position="672"/>
    </location>
</feature>
<keyword evidence="3 6" id="KW-0547">Nucleotide-binding</keyword>
<dbReference type="InterPro" id="IPR000719">
    <property type="entry name" value="Prot_kinase_dom"/>
</dbReference>
<feature type="compositionally biased region" description="Low complexity" evidence="7">
    <location>
        <begin position="621"/>
        <end position="634"/>
    </location>
</feature>
<dbReference type="Gene3D" id="1.10.510.10">
    <property type="entry name" value="Transferase(Phosphotransferase) domain 1"/>
    <property type="match status" value="1"/>
</dbReference>
<dbReference type="GO" id="GO:0004712">
    <property type="term" value="F:protein serine/threonine/tyrosine kinase activity"/>
    <property type="evidence" value="ECO:0007669"/>
    <property type="project" value="TreeGrafter"/>
</dbReference>
<feature type="compositionally biased region" description="Basic and acidic residues" evidence="7">
    <location>
        <begin position="284"/>
        <end position="295"/>
    </location>
</feature>
<feature type="compositionally biased region" description="Acidic residues" evidence="7">
    <location>
        <begin position="193"/>
        <end position="202"/>
    </location>
</feature>
<protein>
    <recommendedName>
        <fullName evidence="8">Protein kinase domain-containing protein</fullName>
    </recommendedName>
</protein>
<proteinExistence type="predicted"/>
<accession>J6EQM9</accession>
<dbReference type="GO" id="GO:0033316">
    <property type="term" value="P:meiotic spindle assembly checkpoint signaling"/>
    <property type="evidence" value="ECO:0007669"/>
    <property type="project" value="TreeGrafter"/>
</dbReference>
<dbReference type="SMART" id="SM00220">
    <property type="entry name" value="S_TKc"/>
    <property type="match status" value="1"/>
</dbReference>
<dbReference type="Gene3D" id="3.30.200.20">
    <property type="entry name" value="Phosphorylase Kinase, domain 1"/>
    <property type="match status" value="1"/>
</dbReference>
<dbReference type="CDD" id="cd14131">
    <property type="entry name" value="PKc_Mps1"/>
    <property type="match status" value="1"/>
</dbReference>
<dbReference type="PROSITE" id="PS00108">
    <property type="entry name" value="PROTEIN_KINASE_ST"/>
    <property type="match status" value="1"/>
</dbReference>
<dbReference type="Pfam" id="PF00069">
    <property type="entry name" value="Pkinase"/>
    <property type="match status" value="1"/>
</dbReference>
<keyword evidence="5 6" id="KW-0067">ATP-binding</keyword>
<dbReference type="InterPro" id="IPR027084">
    <property type="entry name" value="Mps1_cat"/>
</dbReference>
<reference evidence="9 10" key="1">
    <citation type="journal article" date="2012" name="Eukaryot. Cell">
        <title>Draft genome sequence of CBS 2479, the standard type strain of Trichosporon asahii.</title>
        <authorList>
            <person name="Yang R.Y."/>
            <person name="Li H.T."/>
            <person name="Zhu H."/>
            <person name="Zhou G.P."/>
            <person name="Wang M."/>
            <person name="Wang L."/>
        </authorList>
    </citation>
    <scope>NUCLEOTIDE SEQUENCE [LARGE SCALE GENOMIC DNA]</scope>
    <source>
        <strain evidence="10">ATCC 90039 / CBS 2479 / JCM 2466 / KCTC 7840 / NCYC 2677 / UAMH 7654</strain>
    </source>
</reference>
<dbReference type="RefSeq" id="XP_014178318.1">
    <property type="nucleotide sequence ID" value="XM_014322843.1"/>
</dbReference>
<dbReference type="HOGENOM" id="CLU_393300_0_0_1"/>
<feature type="compositionally biased region" description="Polar residues" evidence="7">
    <location>
        <begin position="344"/>
        <end position="355"/>
    </location>
</feature>
<dbReference type="GO" id="GO:0005524">
    <property type="term" value="F:ATP binding"/>
    <property type="evidence" value="ECO:0007669"/>
    <property type="project" value="UniProtKB-UniRule"/>
</dbReference>
<evidence type="ECO:0000256" key="7">
    <source>
        <dbReference type="SAM" id="MobiDB-lite"/>
    </source>
</evidence>
<evidence type="ECO:0000256" key="6">
    <source>
        <dbReference type="PROSITE-ProRule" id="PRU10141"/>
    </source>
</evidence>
<gene>
    <name evidence="9" type="ORF">A1Q1_04477</name>
</gene>
<dbReference type="PROSITE" id="PS50011">
    <property type="entry name" value="PROTEIN_KINASE_DOM"/>
    <property type="match status" value="1"/>
</dbReference>
<dbReference type="AlphaFoldDB" id="J6EQM9"/>
<evidence type="ECO:0000313" key="9">
    <source>
        <dbReference type="EMBL" id="EJT46799.1"/>
    </source>
</evidence>
<dbReference type="EMBL" id="ALBS01000276">
    <property type="protein sequence ID" value="EJT46799.1"/>
    <property type="molecule type" value="Genomic_DNA"/>
</dbReference>
<dbReference type="PANTHER" id="PTHR22974">
    <property type="entry name" value="MIXED LINEAGE PROTEIN KINASE"/>
    <property type="match status" value="1"/>
</dbReference>
<dbReference type="GO" id="GO:0007094">
    <property type="term" value="P:mitotic spindle assembly checkpoint signaling"/>
    <property type="evidence" value="ECO:0007669"/>
    <property type="project" value="TreeGrafter"/>
</dbReference>
<dbReference type="InterPro" id="IPR008271">
    <property type="entry name" value="Ser/Thr_kinase_AS"/>
</dbReference>
<evidence type="ECO:0000256" key="1">
    <source>
        <dbReference type="ARBA" id="ARBA00022527"/>
    </source>
</evidence>
<dbReference type="FunFam" id="3.30.200.20:FF:000131">
    <property type="entry name" value="Dual specificity protein kinase TTK"/>
    <property type="match status" value="1"/>
</dbReference>
<evidence type="ECO:0000256" key="5">
    <source>
        <dbReference type="ARBA" id="ARBA00022840"/>
    </source>
</evidence>
<dbReference type="PROSITE" id="PS00107">
    <property type="entry name" value="PROTEIN_KINASE_ATP"/>
    <property type="match status" value="1"/>
</dbReference>
<organism evidence="9 10">
    <name type="scientific">Trichosporon asahii var. asahii (strain ATCC 90039 / CBS 2479 / JCM 2466 / KCTC 7840 / NBRC 103889/ NCYC 2677 / UAMH 7654)</name>
    <name type="common">Yeast</name>
    <dbReference type="NCBI Taxonomy" id="1186058"/>
    <lineage>
        <taxon>Eukaryota</taxon>
        <taxon>Fungi</taxon>
        <taxon>Dikarya</taxon>
        <taxon>Basidiomycota</taxon>
        <taxon>Agaricomycotina</taxon>
        <taxon>Tremellomycetes</taxon>
        <taxon>Trichosporonales</taxon>
        <taxon>Trichosporonaceae</taxon>
        <taxon>Trichosporon</taxon>
    </lineage>
</organism>
<feature type="compositionally biased region" description="Pro residues" evidence="7">
    <location>
        <begin position="248"/>
        <end position="258"/>
    </location>
</feature>
<feature type="region of interest" description="Disordered" evidence="7">
    <location>
        <begin position="620"/>
        <end position="642"/>
    </location>
</feature>
<evidence type="ECO:0000259" key="8">
    <source>
        <dbReference type="PROSITE" id="PS50011"/>
    </source>
</evidence>
<keyword evidence="1" id="KW-0723">Serine/threonine-protein kinase</keyword>
<comment type="caution">
    <text evidence="9">The sequence shown here is derived from an EMBL/GenBank/DDBJ whole genome shotgun (WGS) entry which is preliminary data.</text>
</comment>
<feature type="region of interest" description="Disordered" evidence="7">
    <location>
        <begin position="72"/>
        <end position="375"/>
    </location>
</feature>
<dbReference type="OrthoDB" id="20524at2759"/>